<sequence>MEFFAPDAIQKFVTTARFDEATLLRKDLSFPKISVITPSYNQAEFLERTLLSILNQNYPNLELIVMDGGSTDGSTDVIRKYEKYITYWVSEKDGGQTAAINAGFRKATGDWVTFQNSDDVFAPNALLTVGKAIRSFPDVSVFYGNLLMIDENDLVFEHKKQIPFWPAAQVYEGMQVFNQCMVFRRELLTRHGYLDEGFQFAFDYEICTRWSVLPEIRFRLLNDFWACFRQHQAAKSSTINHIGMEEHARIKATYATQLKSTLPEKLLFPYIRFRKLAYFLGKLDFSYFFYRLRFNRQ</sequence>
<keyword evidence="3" id="KW-1185">Reference proteome</keyword>
<dbReference type="InterPro" id="IPR029044">
    <property type="entry name" value="Nucleotide-diphossugar_trans"/>
</dbReference>
<evidence type="ECO:0000313" key="3">
    <source>
        <dbReference type="Proteomes" id="UP000198901"/>
    </source>
</evidence>
<evidence type="ECO:0000313" key="2">
    <source>
        <dbReference type="EMBL" id="SDL46007.1"/>
    </source>
</evidence>
<dbReference type="PANTHER" id="PTHR43685:SF2">
    <property type="entry name" value="GLYCOSYLTRANSFERASE 2-LIKE DOMAIN-CONTAINING PROTEIN"/>
    <property type="match status" value="1"/>
</dbReference>
<name>A0A1G9K8C8_9BACT</name>
<evidence type="ECO:0000259" key="1">
    <source>
        <dbReference type="Pfam" id="PF00535"/>
    </source>
</evidence>
<dbReference type="STRING" id="563176.SAMN04488090_0921"/>
<dbReference type="GO" id="GO:0016740">
    <property type="term" value="F:transferase activity"/>
    <property type="evidence" value="ECO:0007669"/>
    <property type="project" value="UniProtKB-KW"/>
</dbReference>
<dbReference type="SUPFAM" id="SSF53448">
    <property type="entry name" value="Nucleotide-diphospho-sugar transferases"/>
    <property type="match status" value="1"/>
</dbReference>
<dbReference type="Proteomes" id="UP000198901">
    <property type="component" value="Unassembled WGS sequence"/>
</dbReference>
<dbReference type="CDD" id="cd06433">
    <property type="entry name" value="GT_2_WfgS_like"/>
    <property type="match status" value="1"/>
</dbReference>
<accession>A0A1G9K8C8</accession>
<dbReference type="Gene3D" id="3.90.550.10">
    <property type="entry name" value="Spore Coat Polysaccharide Biosynthesis Protein SpsA, Chain A"/>
    <property type="match status" value="1"/>
</dbReference>
<dbReference type="InterPro" id="IPR050834">
    <property type="entry name" value="Glycosyltransf_2"/>
</dbReference>
<gene>
    <name evidence="2" type="ORF">SAMN04488090_0921</name>
</gene>
<reference evidence="2 3" key="1">
    <citation type="submission" date="2016-10" db="EMBL/GenBank/DDBJ databases">
        <authorList>
            <person name="de Groot N.N."/>
        </authorList>
    </citation>
    <scope>NUCLEOTIDE SEQUENCE [LARGE SCALE GENOMIC DNA]</scope>
    <source>
        <strain evidence="2 3">DSM 21668</strain>
    </source>
</reference>
<dbReference type="InterPro" id="IPR001173">
    <property type="entry name" value="Glyco_trans_2-like"/>
</dbReference>
<dbReference type="Pfam" id="PF00535">
    <property type="entry name" value="Glycos_transf_2"/>
    <property type="match status" value="1"/>
</dbReference>
<dbReference type="EMBL" id="FNGS01000002">
    <property type="protein sequence ID" value="SDL46007.1"/>
    <property type="molecule type" value="Genomic_DNA"/>
</dbReference>
<dbReference type="RefSeq" id="WP_093198404.1">
    <property type="nucleotide sequence ID" value="NZ_FNGS01000002.1"/>
</dbReference>
<organism evidence="2 3">
    <name type="scientific">Siphonobacter aquaeclarae</name>
    <dbReference type="NCBI Taxonomy" id="563176"/>
    <lineage>
        <taxon>Bacteria</taxon>
        <taxon>Pseudomonadati</taxon>
        <taxon>Bacteroidota</taxon>
        <taxon>Cytophagia</taxon>
        <taxon>Cytophagales</taxon>
        <taxon>Cytophagaceae</taxon>
        <taxon>Siphonobacter</taxon>
    </lineage>
</organism>
<dbReference type="PANTHER" id="PTHR43685">
    <property type="entry name" value="GLYCOSYLTRANSFERASE"/>
    <property type="match status" value="1"/>
</dbReference>
<dbReference type="OrthoDB" id="9788101at2"/>
<protein>
    <submittedName>
        <fullName evidence="2">Glycosyltransferase involved in cell wall bisynthesis</fullName>
    </submittedName>
</protein>
<dbReference type="AlphaFoldDB" id="A0A1G9K8C8"/>
<feature type="domain" description="Glycosyltransferase 2-like" evidence="1">
    <location>
        <begin position="34"/>
        <end position="165"/>
    </location>
</feature>
<keyword evidence="2" id="KW-0808">Transferase</keyword>
<proteinExistence type="predicted"/>